<dbReference type="Gene3D" id="1.10.287.470">
    <property type="entry name" value="Helix hairpin bin"/>
    <property type="match status" value="1"/>
</dbReference>
<dbReference type="Proteomes" id="UP000199437">
    <property type="component" value="Unassembled WGS sequence"/>
</dbReference>
<dbReference type="InterPro" id="IPR058647">
    <property type="entry name" value="BSH_CzcB-like"/>
</dbReference>
<evidence type="ECO:0000313" key="5">
    <source>
        <dbReference type="EMBL" id="SEW35552.1"/>
    </source>
</evidence>
<dbReference type="SUPFAM" id="SSF111369">
    <property type="entry name" value="HlyD-like secretion proteins"/>
    <property type="match status" value="1"/>
</dbReference>
<dbReference type="GO" id="GO:0030313">
    <property type="term" value="C:cell envelope"/>
    <property type="evidence" value="ECO:0007669"/>
    <property type="project" value="TreeGrafter"/>
</dbReference>
<dbReference type="RefSeq" id="WP_090259504.1">
    <property type="nucleotide sequence ID" value="NZ_FOIR01000003.1"/>
</dbReference>
<evidence type="ECO:0000313" key="6">
    <source>
        <dbReference type="Proteomes" id="UP000199437"/>
    </source>
</evidence>
<organism evidence="5 6">
    <name type="scientific">Roseivirga pacifica</name>
    <dbReference type="NCBI Taxonomy" id="1267423"/>
    <lineage>
        <taxon>Bacteria</taxon>
        <taxon>Pseudomonadati</taxon>
        <taxon>Bacteroidota</taxon>
        <taxon>Cytophagia</taxon>
        <taxon>Cytophagales</taxon>
        <taxon>Roseivirgaceae</taxon>
        <taxon>Roseivirga</taxon>
    </lineage>
</organism>
<evidence type="ECO:0000256" key="2">
    <source>
        <dbReference type="ARBA" id="ARBA00022448"/>
    </source>
</evidence>
<gene>
    <name evidence="5" type="ORF">SAMN05216290_3069</name>
</gene>
<evidence type="ECO:0000259" key="4">
    <source>
        <dbReference type="Pfam" id="PF25973"/>
    </source>
</evidence>
<name>A0A1I0R4Z5_9BACT</name>
<dbReference type="STRING" id="1267423.SAMN05216290_3069"/>
<evidence type="ECO:0000256" key="3">
    <source>
        <dbReference type="SAM" id="SignalP"/>
    </source>
</evidence>
<feature type="signal peptide" evidence="3">
    <location>
        <begin position="1"/>
        <end position="17"/>
    </location>
</feature>
<dbReference type="GO" id="GO:0060003">
    <property type="term" value="P:copper ion export"/>
    <property type="evidence" value="ECO:0007669"/>
    <property type="project" value="TreeGrafter"/>
</dbReference>
<accession>A0A1I0R4Z5</accession>
<keyword evidence="3" id="KW-0732">Signal</keyword>
<dbReference type="OrthoDB" id="9814657at2"/>
<dbReference type="GeneID" id="99987749"/>
<dbReference type="Pfam" id="PF25973">
    <property type="entry name" value="BSH_CzcB"/>
    <property type="match status" value="1"/>
</dbReference>
<dbReference type="GO" id="GO:0016020">
    <property type="term" value="C:membrane"/>
    <property type="evidence" value="ECO:0007669"/>
    <property type="project" value="InterPro"/>
</dbReference>
<dbReference type="GO" id="GO:0022857">
    <property type="term" value="F:transmembrane transporter activity"/>
    <property type="evidence" value="ECO:0007669"/>
    <property type="project" value="InterPro"/>
</dbReference>
<dbReference type="Gene3D" id="2.40.50.100">
    <property type="match status" value="1"/>
</dbReference>
<dbReference type="Gene3D" id="2.40.30.170">
    <property type="match status" value="1"/>
</dbReference>
<keyword evidence="2" id="KW-0813">Transport</keyword>
<feature type="domain" description="CzcB-like barrel-sandwich hybrid" evidence="4">
    <location>
        <begin position="74"/>
        <end position="214"/>
    </location>
</feature>
<proteinExistence type="inferred from homology"/>
<evidence type="ECO:0000256" key="1">
    <source>
        <dbReference type="ARBA" id="ARBA00009477"/>
    </source>
</evidence>
<sequence>MKNIKNLLFTLPLALFAACGNGEPNETHTVNPSETANAAANYVQVGKLAVKPLSEEIYSTGTIDVPPMERKVIHSYLEANVTYVNVIQGQTVKQGQVIAKLSHPNLIALQQTLLESKTEIDFQQGELERKTKLAESNAASAKEVNAIKRQLDMAKITFESAKEHLALLGISEAQVLNNGPKKEISIKAPFSGKVSKVHITNGQFVSVNQPLVEVLNTHHKHLELDVFAKNADKVKLGQTIHFNVPGSSQVFSGKVYLINPDITGNKLRVHGHLDNEEIDLKVGTFIEAKITINNEAVAQIGNEEIIREGDKFFLFRPVPSGYEKVAITKGRSNEQYSELIGIDTTQQWVIAGNYYLQ</sequence>
<keyword evidence="6" id="KW-1185">Reference proteome</keyword>
<feature type="chain" id="PRO_5011537573" evidence="3">
    <location>
        <begin position="18"/>
        <end position="357"/>
    </location>
</feature>
<dbReference type="EMBL" id="FOIR01000003">
    <property type="protein sequence ID" value="SEW35552.1"/>
    <property type="molecule type" value="Genomic_DNA"/>
</dbReference>
<dbReference type="PANTHER" id="PTHR30097">
    <property type="entry name" value="CATION EFFLUX SYSTEM PROTEIN CUSB"/>
    <property type="match status" value="1"/>
</dbReference>
<dbReference type="AlphaFoldDB" id="A0A1I0R4Z5"/>
<dbReference type="InterPro" id="IPR051909">
    <property type="entry name" value="MFP_Cation_Efflux"/>
</dbReference>
<protein>
    <submittedName>
        <fullName evidence="5">Membrane fusion protein, cobalt-zinc-cadmium efflux system</fullName>
    </submittedName>
</protein>
<dbReference type="InterPro" id="IPR006143">
    <property type="entry name" value="RND_pump_MFP"/>
</dbReference>
<reference evidence="6" key="1">
    <citation type="submission" date="2016-10" db="EMBL/GenBank/DDBJ databases">
        <authorList>
            <person name="Varghese N."/>
            <person name="Submissions S."/>
        </authorList>
    </citation>
    <scope>NUCLEOTIDE SEQUENCE [LARGE SCALE GENOMIC DNA]</scope>
    <source>
        <strain evidence="6">CGMCC 1.12402</strain>
    </source>
</reference>
<dbReference type="NCBIfam" id="TIGR01730">
    <property type="entry name" value="RND_mfp"/>
    <property type="match status" value="1"/>
</dbReference>
<comment type="similarity">
    <text evidence="1">Belongs to the membrane fusion protein (MFP) (TC 8.A.1) family.</text>
</comment>
<dbReference type="GO" id="GO:0015679">
    <property type="term" value="P:plasma membrane copper ion transport"/>
    <property type="evidence" value="ECO:0007669"/>
    <property type="project" value="TreeGrafter"/>
</dbReference>
<dbReference type="PROSITE" id="PS51257">
    <property type="entry name" value="PROKAR_LIPOPROTEIN"/>
    <property type="match status" value="1"/>
</dbReference>
<dbReference type="PANTHER" id="PTHR30097:SF4">
    <property type="entry name" value="SLR6042 PROTEIN"/>
    <property type="match status" value="1"/>
</dbReference>